<dbReference type="Gramene" id="TKW27020">
    <property type="protein sequence ID" value="TKW27020"/>
    <property type="gene ID" value="SEVIR_3G229700v2"/>
</dbReference>
<dbReference type="AlphaFoldDB" id="A0A4U6VC75"/>
<evidence type="ECO:0000256" key="1">
    <source>
        <dbReference type="SAM" id="MobiDB-lite"/>
    </source>
</evidence>
<feature type="region of interest" description="Disordered" evidence="1">
    <location>
        <begin position="1"/>
        <end position="48"/>
    </location>
</feature>
<dbReference type="EMBL" id="CM016554">
    <property type="protein sequence ID" value="TKW27020.1"/>
    <property type="molecule type" value="Genomic_DNA"/>
</dbReference>
<gene>
    <name evidence="2" type="ORF">SEVIR_3G229700v2</name>
</gene>
<dbReference type="Proteomes" id="UP000298652">
    <property type="component" value="Chromosome 3"/>
</dbReference>
<organism evidence="2 3">
    <name type="scientific">Setaria viridis</name>
    <name type="common">Green bristlegrass</name>
    <name type="synonym">Setaria italica subsp. viridis</name>
    <dbReference type="NCBI Taxonomy" id="4556"/>
    <lineage>
        <taxon>Eukaryota</taxon>
        <taxon>Viridiplantae</taxon>
        <taxon>Streptophyta</taxon>
        <taxon>Embryophyta</taxon>
        <taxon>Tracheophyta</taxon>
        <taxon>Spermatophyta</taxon>
        <taxon>Magnoliopsida</taxon>
        <taxon>Liliopsida</taxon>
        <taxon>Poales</taxon>
        <taxon>Poaceae</taxon>
        <taxon>PACMAD clade</taxon>
        <taxon>Panicoideae</taxon>
        <taxon>Panicodae</taxon>
        <taxon>Paniceae</taxon>
        <taxon>Cenchrinae</taxon>
        <taxon>Setaria</taxon>
    </lineage>
</organism>
<proteinExistence type="predicted"/>
<dbReference type="EMBL" id="CM016554">
    <property type="protein sequence ID" value="TKW27021.1"/>
    <property type="molecule type" value="Genomic_DNA"/>
</dbReference>
<name>A0A4U6VC75_SETVI</name>
<sequence>MSRARWEARKSNRRGGQLGKQRSLWRPLAMNSKGQVTSHDNGKVGGTEGIRMTSAAVPQARQNGSVGLWLPVHKLQRAHLLFDGMTP</sequence>
<dbReference type="Gramene" id="TKW27021">
    <property type="protein sequence ID" value="TKW27021"/>
    <property type="gene ID" value="SEVIR_3G229700v2"/>
</dbReference>
<accession>A0A4U6VC75</accession>
<evidence type="ECO:0000313" key="2">
    <source>
        <dbReference type="EMBL" id="TKW27021.1"/>
    </source>
</evidence>
<evidence type="ECO:0000313" key="3">
    <source>
        <dbReference type="Proteomes" id="UP000298652"/>
    </source>
</evidence>
<keyword evidence="3" id="KW-1185">Reference proteome</keyword>
<feature type="compositionally biased region" description="Basic and acidic residues" evidence="1">
    <location>
        <begin position="1"/>
        <end position="10"/>
    </location>
</feature>
<reference evidence="2 3" key="1">
    <citation type="submission" date="2019-03" db="EMBL/GenBank/DDBJ databases">
        <title>WGS assembly of Setaria viridis.</title>
        <authorList>
            <person name="Huang P."/>
            <person name="Jenkins J."/>
            <person name="Grimwood J."/>
            <person name="Barry K."/>
            <person name="Healey A."/>
            <person name="Mamidi S."/>
            <person name="Sreedasyam A."/>
            <person name="Shu S."/>
            <person name="Feldman M."/>
            <person name="Wu J."/>
            <person name="Yu Y."/>
            <person name="Chen C."/>
            <person name="Johnson J."/>
            <person name="Rokhsar D."/>
            <person name="Baxter I."/>
            <person name="Schmutz J."/>
            <person name="Brutnell T."/>
            <person name="Kellogg E."/>
        </authorList>
    </citation>
    <scope>NUCLEOTIDE SEQUENCE [LARGE SCALE GENOMIC DNA]</scope>
    <source>
        <strain evidence="3">cv. A10</strain>
    </source>
</reference>
<protein>
    <submittedName>
        <fullName evidence="2">Uncharacterized protein</fullName>
    </submittedName>
</protein>